<reference evidence="10 11" key="1">
    <citation type="submission" date="2020-08" db="EMBL/GenBank/DDBJ databases">
        <title>A Genomic Blueprint of the Chicken Gut Microbiome.</title>
        <authorList>
            <person name="Gilroy R."/>
            <person name="Ravi A."/>
            <person name="Getino M."/>
            <person name="Pursley I."/>
            <person name="Horton D.L."/>
            <person name="Alikhan N.-F."/>
            <person name="Baker D."/>
            <person name="Gharbi K."/>
            <person name="Hall N."/>
            <person name="Watson M."/>
            <person name="Adriaenssens E.M."/>
            <person name="Foster-Nyarko E."/>
            <person name="Jarju S."/>
            <person name="Secka A."/>
            <person name="Antonio M."/>
            <person name="Oren A."/>
            <person name="Chaudhuri R."/>
            <person name="La Ragione R.M."/>
            <person name="Hildebrand F."/>
            <person name="Pallen M.J."/>
        </authorList>
    </citation>
    <scope>NUCLEOTIDE SEQUENCE [LARGE SCALE GENOMIC DNA]</scope>
    <source>
        <strain evidence="10 11">Sa3CUN1</strain>
    </source>
</reference>
<dbReference type="PANTHER" id="PTHR43394:SF1">
    <property type="entry name" value="ATP-BINDING CASSETTE SUB-FAMILY B MEMBER 10, MITOCHONDRIAL"/>
    <property type="match status" value="1"/>
</dbReference>
<dbReference type="InterPro" id="IPR003593">
    <property type="entry name" value="AAA+_ATPase"/>
</dbReference>
<dbReference type="PROSITE" id="PS50929">
    <property type="entry name" value="ABC_TM1F"/>
    <property type="match status" value="1"/>
</dbReference>
<dbReference type="Gene3D" id="1.20.1560.10">
    <property type="entry name" value="ABC transporter type 1, transmembrane domain"/>
    <property type="match status" value="1"/>
</dbReference>
<dbReference type="SUPFAM" id="SSF52540">
    <property type="entry name" value="P-loop containing nucleoside triphosphate hydrolases"/>
    <property type="match status" value="1"/>
</dbReference>
<dbReference type="InterPro" id="IPR039421">
    <property type="entry name" value="Type_1_exporter"/>
</dbReference>
<keyword evidence="3" id="KW-0547">Nucleotide-binding</keyword>
<keyword evidence="5 7" id="KW-1133">Transmembrane helix</keyword>
<comment type="caution">
    <text evidence="10">The sequence shown here is derived from an EMBL/GenBank/DDBJ whole genome shotgun (WGS) entry which is preliminary data.</text>
</comment>
<dbReference type="InterPro" id="IPR027417">
    <property type="entry name" value="P-loop_NTPase"/>
</dbReference>
<evidence type="ECO:0000259" key="8">
    <source>
        <dbReference type="PROSITE" id="PS50893"/>
    </source>
</evidence>
<dbReference type="InterPro" id="IPR036640">
    <property type="entry name" value="ABC1_TM_sf"/>
</dbReference>
<name>A0ABR8Q6V8_9CLOT</name>
<keyword evidence="4 10" id="KW-0067">ATP-binding</keyword>
<dbReference type="SMART" id="SM00382">
    <property type="entry name" value="AAA"/>
    <property type="match status" value="1"/>
</dbReference>
<dbReference type="EMBL" id="JACSQZ010000055">
    <property type="protein sequence ID" value="MBD7916014.1"/>
    <property type="molecule type" value="Genomic_DNA"/>
</dbReference>
<evidence type="ECO:0000313" key="11">
    <source>
        <dbReference type="Proteomes" id="UP000640335"/>
    </source>
</evidence>
<dbReference type="PROSITE" id="PS50893">
    <property type="entry name" value="ABC_TRANSPORTER_2"/>
    <property type="match status" value="1"/>
</dbReference>
<dbReference type="GO" id="GO:0005524">
    <property type="term" value="F:ATP binding"/>
    <property type="evidence" value="ECO:0007669"/>
    <property type="project" value="UniProtKB-KW"/>
</dbReference>
<dbReference type="PANTHER" id="PTHR43394">
    <property type="entry name" value="ATP-DEPENDENT PERMEASE MDL1, MITOCHONDRIAL"/>
    <property type="match status" value="1"/>
</dbReference>
<evidence type="ECO:0000256" key="1">
    <source>
        <dbReference type="ARBA" id="ARBA00004651"/>
    </source>
</evidence>
<evidence type="ECO:0000256" key="6">
    <source>
        <dbReference type="ARBA" id="ARBA00023136"/>
    </source>
</evidence>
<evidence type="ECO:0000256" key="4">
    <source>
        <dbReference type="ARBA" id="ARBA00022840"/>
    </source>
</evidence>
<dbReference type="CDD" id="cd03254">
    <property type="entry name" value="ABCC_Glucan_exporter_like"/>
    <property type="match status" value="1"/>
</dbReference>
<dbReference type="InterPro" id="IPR017871">
    <property type="entry name" value="ABC_transporter-like_CS"/>
</dbReference>
<feature type="transmembrane region" description="Helical" evidence="7">
    <location>
        <begin position="150"/>
        <end position="168"/>
    </location>
</feature>
<feature type="domain" description="ABC transporter" evidence="8">
    <location>
        <begin position="351"/>
        <end position="584"/>
    </location>
</feature>
<feature type="domain" description="ABC transmembrane type-1" evidence="9">
    <location>
        <begin position="33"/>
        <end position="317"/>
    </location>
</feature>
<dbReference type="InterPro" id="IPR003439">
    <property type="entry name" value="ABC_transporter-like_ATP-bd"/>
</dbReference>
<dbReference type="Gene3D" id="3.40.50.300">
    <property type="entry name" value="P-loop containing nucleotide triphosphate hydrolases"/>
    <property type="match status" value="1"/>
</dbReference>
<proteinExistence type="predicted"/>
<feature type="transmembrane region" description="Helical" evidence="7">
    <location>
        <begin position="31"/>
        <end position="53"/>
    </location>
</feature>
<accession>A0ABR8Q6V8</accession>
<organism evidence="10 11">
    <name type="scientific">Clostridium gallinarum</name>
    <dbReference type="NCBI Taxonomy" id="2762246"/>
    <lineage>
        <taxon>Bacteria</taxon>
        <taxon>Bacillati</taxon>
        <taxon>Bacillota</taxon>
        <taxon>Clostridia</taxon>
        <taxon>Eubacteriales</taxon>
        <taxon>Clostridiaceae</taxon>
        <taxon>Clostridium</taxon>
    </lineage>
</organism>
<keyword evidence="6 7" id="KW-0472">Membrane</keyword>
<dbReference type="PROSITE" id="PS00211">
    <property type="entry name" value="ABC_TRANSPORTER_1"/>
    <property type="match status" value="1"/>
</dbReference>
<keyword evidence="2 7" id="KW-0812">Transmembrane</keyword>
<dbReference type="SUPFAM" id="SSF90123">
    <property type="entry name" value="ABC transporter transmembrane region"/>
    <property type="match status" value="1"/>
</dbReference>
<sequence>MLFTIKQLGGDFLNTKILKRILSYTKPYKKFIIIAFISAIINITLTLLTPILIGRGVDFIIGKDNVNFSRLLNILILLLISIIFSALFQLIMTRCTNIISYKTIKDLRIDVFNKLNELPLKYIDSNSHGSIINGVINDIEIISDGLLQGFSQLFTGVITIVGTLIFMLSINIKIALIVVIITPLSLFTASTIAKYCHSMFRKQSEVRSELTGYVEEMIGNQKVVKAFSYEDRSIESFEEINKKLYKYGQKAQFYSALTNPVTRFVNGIVYAAVGIVGALSAINGNLSIGNLSAFLSYANQYTKPFNEISGVITELQAAFASANRVFKILDEEPEVQDKSTAIDLENSDGTVDINNLCFSYNKDKSLIENFNLKVNPGERIAIVGPTGCGKTTLINLLMRFYNINSGEIKIDNINIDNITRKSTRGLYGMVLQDTWLFSGTVRDNIAYGKEDATLEEVIEAAKAAHAHKFIMKLPNGYDTVLSEDSSLSQGQKQLLCIARVMLSKPPMLILDEATSSIDTRTEIYIQKAFNKLMEGRTSFIVAHRLSTIKEADLILVMKDGKIIEKGNHKELLKENGFYANLYNSQFATT</sequence>
<evidence type="ECO:0000313" key="10">
    <source>
        <dbReference type="EMBL" id="MBD7916014.1"/>
    </source>
</evidence>
<protein>
    <submittedName>
        <fullName evidence="10">ABC transporter ATP-binding protein</fullName>
    </submittedName>
</protein>
<keyword evidence="11" id="KW-1185">Reference proteome</keyword>
<dbReference type="Pfam" id="PF00664">
    <property type="entry name" value="ABC_membrane"/>
    <property type="match status" value="1"/>
</dbReference>
<dbReference type="InterPro" id="IPR011527">
    <property type="entry name" value="ABC1_TM_dom"/>
</dbReference>
<evidence type="ECO:0000256" key="2">
    <source>
        <dbReference type="ARBA" id="ARBA00022692"/>
    </source>
</evidence>
<gene>
    <name evidence="10" type="ORF">H9660_12740</name>
</gene>
<evidence type="ECO:0000256" key="5">
    <source>
        <dbReference type="ARBA" id="ARBA00022989"/>
    </source>
</evidence>
<feature type="transmembrane region" description="Helical" evidence="7">
    <location>
        <begin position="73"/>
        <end position="92"/>
    </location>
</feature>
<feature type="transmembrane region" description="Helical" evidence="7">
    <location>
        <begin position="174"/>
        <end position="193"/>
    </location>
</feature>
<evidence type="ECO:0000256" key="7">
    <source>
        <dbReference type="SAM" id="Phobius"/>
    </source>
</evidence>
<evidence type="ECO:0000259" key="9">
    <source>
        <dbReference type="PROSITE" id="PS50929"/>
    </source>
</evidence>
<dbReference type="CDD" id="cd18547">
    <property type="entry name" value="ABC_6TM_Tm288_like"/>
    <property type="match status" value="1"/>
</dbReference>
<comment type="subcellular location">
    <subcellularLocation>
        <location evidence="1">Cell membrane</location>
        <topology evidence="1">Multi-pass membrane protein</topology>
    </subcellularLocation>
</comment>
<evidence type="ECO:0000256" key="3">
    <source>
        <dbReference type="ARBA" id="ARBA00022741"/>
    </source>
</evidence>
<dbReference type="Proteomes" id="UP000640335">
    <property type="component" value="Unassembled WGS sequence"/>
</dbReference>
<dbReference type="Pfam" id="PF00005">
    <property type="entry name" value="ABC_tran"/>
    <property type="match status" value="1"/>
</dbReference>